<evidence type="ECO:0000256" key="11">
    <source>
        <dbReference type="SAM" id="Phobius"/>
    </source>
</evidence>
<dbReference type="SUPFAM" id="SSF58104">
    <property type="entry name" value="Methyl-accepting chemotaxis protein (MCP) signaling domain"/>
    <property type="match status" value="1"/>
</dbReference>
<evidence type="ECO:0000256" key="3">
    <source>
        <dbReference type="ARBA" id="ARBA00022500"/>
    </source>
</evidence>
<dbReference type="PROSITE" id="PS50885">
    <property type="entry name" value="HAMP"/>
    <property type="match status" value="1"/>
</dbReference>
<comment type="caution">
    <text evidence="14">The sequence shown here is derived from an EMBL/GenBank/DDBJ whole genome shotgun (WGS) entry which is preliminary data.</text>
</comment>
<dbReference type="Gene3D" id="1.10.287.950">
    <property type="entry name" value="Methyl-accepting chemotaxis protein"/>
    <property type="match status" value="1"/>
</dbReference>
<dbReference type="InterPro" id="IPR029151">
    <property type="entry name" value="Sensor-like_sf"/>
</dbReference>
<gene>
    <name evidence="14" type="ORF">GCM10008905_07790</name>
</gene>
<evidence type="ECO:0000256" key="6">
    <source>
        <dbReference type="ARBA" id="ARBA00023136"/>
    </source>
</evidence>
<dbReference type="PANTHER" id="PTHR32089:SF114">
    <property type="entry name" value="METHYL-ACCEPTING CHEMOTAXIS PROTEIN MCPB"/>
    <property type="match status" value="1"/>
</dbReference>
<dbReference type="InterPro" id="IPR004089">
    <property type="entry name" value="MCPsignal_dom"/>
</dbReference>
<reference evidence="14 15" key="1">
    <citation type="journal article" date="2019" name="Int. J. Syst. Evol. Microbiol.">
        <title>The Global Catalogue of Microorganisms (GCM) 10K type strain sequencing project: providing services to taxonomists for standard genome sequencing and annotation.</title>
        <authorList>
            <consortium name="The Broad Institute Genomics Platform"/>
            <consortium name="The Broad Institute Genome Sequencing Center for Infectious Disease"/>
            <person name="Wu L."/>
            <person name="Ma J."/>
        </authorList>
    </citation>
    <scope>NUCLEOTIDE SEQUENCE [LARGE SCALE GENOMIC DNA]</scope>
    <source>
        <strain evidence="14 15">JCM 1405</strain>
    </source>
</reference>
<dbReference type="Gene3D" id="1.10.8.500">
    <property type="entry name" value="HAMP domain in histidine kinase"/>
    <property type="match status" value="1"/>
</dbReference>
<proteinExistence type="inferred from homology"/>
<dbReference type="CDD" id="cd12913">
    <property type="entry name" value="PDC1_MCP_like"/>
    <property type="match status" value="1"/>
</dbReference>
<comment type="subcellular location">
    <subcellularLocation>
        <location evidence="1">Cell membrane</location>
        <topology evidence="1">Multi-pass membrane protein</topology>
    </subcellularLocation>
</comment>
<dbReference type="CDD" id="cd12912">
    <property type="entry name" value="PDC2_MCP_like"/>
    <property type="match status" value="1"/>
</dbReference>
<dbReference type="SUPFAM" id="SSF103190">
    <property type="entry name" value="Sensory domain-like"/>
    <property type="match status" value="1"/>
</dbReference>
<sequence>MKSHRKRSKNNLNKIGIKLTTILMLLSIIPLIILGYFSYTKTYSVLENKFKITSEQTLLEVNRGLSNYFERFESQLNMLSQNIDFTNIEEKPDSASSLDHLLENAGKSNEDIITSVYYGTISKKFFEYPKTDLNRQFDPTTRPWYNDAIKNSGKITYCDPYKDVLTGKLVITISKTVELNGKLVGVISMDLDASKLSSKLSQTKIGKEGYVYVFNLKGVMLAHPNTELIGTDEATKQSYWEDVYYKIDGYTKYNFNNSNKIGVFTTNEKTSWKLMASLDESEFLNDSLTLRNTTLFLVLISSIICAVISIFISKSLTKNIYSIKGAIEKASEGDLTTTVSVTSKDEFLDLANSFNNMMVSISNLIRNTAKSSQEVLETSSNFVKVSEEVSHSINGMAATMQEIAKGTAEQAASTEEGSLAINEFSDKVSNINQYTMDMDSIVYKTNDITNQGLIIVEKLTEKSKETLTSSLEVGKIVEDVDKSTKDITSITETITQITEQTNLLALNAAIEAARAGEAGRGFSVVAEEIRHLAEQSRDSAKEIKEIINEIQQKSHGAVLAINKANEAVQAQESSVKATEEIFNDILSSMKMIIDKVSGIKNLTTDLDEKKIHLTHQMENISSISEETAAGTEEVSASTEEVAATMEQFVSYANNLKKLALALEDELNKFNI</sequence>
<comment type="similarity">
    <text evidence="8">Belongs to the methyl-accepting chemotaxis (MCP) protein family.</text>
</comment>
<evidence type="ECO:0000313" key="15">
    <source>
        <dbReference type="Proteomes" id="UP001500339"/>
    </source>
</evidence>
<evidence type="ECO:0000256" key="4">
    <source>
        <dbReference type="ARBA" id="ARBA00022692"/>
    </source>
</evidence>
<dbReference type="InterPro" id="IPR033479">
    <property type="entry name" value="dCache_1"/>
</dbReference>
<evidence type="ECO:0000256" key="9">
    <source>
        <dbReference type="PROSITE-ProRule" id="PRU00284"/>
    </source>
</evidence>
<keyword evidence="10" id="KW-0175">Coiled coil</keyword>
<evidence type="ECO:0000259" key="12">
    <source>
        <dbReference type="PROSITE" id="PS50111"/>
    </source>
</evidence>
<dbReference type="PROSITE" id="PS50111">
    <property type="entry name" value="CHEMOTAXIS_TRANSDUC_2"/>
    <property type="match status" value="1"/>
</dbReference>
<keyword evidence="2" id="KW-1003">Cell membrane</keyword>
<keyword evidence="15" id="KW-1185">Reference proteome</keyword>
<evidence type="ECO:0000256" key="5">
    <source>
        <dbReference type="ARBA" id="ARBA00022989"/>
    </source>
</evidence>
<name>A0ABN1IR30_9CLOT</name>
<dbReference type="Pfam" id="PF00672">
    <property type="entry name" value="HAMP"/>
    <property type="match status" value="1"/>
</dbReference>
<evidence type="ECO:0000256" key="2">
    <source>
        <dbReference type="ARBA" id="ARBA00022475"/>
    </source>
</evidence>
<dbReference type="SMART" id="SM00304">
    <property type="entry name" value="HAMP"/>
    <property type="match status" value="1"/>
</dbReference>
<feature type="domain" description="HAMP" evidence="13">
    <location>
        <begin position="314"/>
        <end position="366"/>
    </location>
</feature>
<feature type="transmembrane region" description="Helical" evidence="11">
    <location>
        <begin position="294"/>
        <end position="312"/>
    </location>
</feature>
<dbReference type="PANTHER" id="PTHR32089">
    <property type="entry name" value="METHYL-ACCEPTING CHEMOTAXIS PROTEIN MCPB"/>
    <property type="match status" value="1"/>
</dbReference>
<evidence type="ECO:0000256" key="1">
    <source>
        <dbReference type="ARBA" id="ARBA00004651"/>
    </source>
</evidence>
<protein>
    <submittedName>
        <fullName evidence="14">Methyl-accepting chemotaxis protein</fullName>
    </submittedName>
</protein>
<dbReference type="InterPro" id="IPR003660">
    <property type="entry name" value="HAMP_dom"/>
</dbReference>
<evidence type="ECO:0000259" key="13">
    <source>
        <dbReference type="PROSITE" id="PS50885"/>
    </source>
</evidence>
<feature type="domain" description="Methyl-accepting transducer" evidence="12">
    <location>
        <begin position="385"/>
        <end position="642"/>
    </location>
</feature>
<dbReference type="Gene3D" id="3.30.450.20">
    <property type="entry name" value="PAS domain"/>
    <property type="match status" value="2"/>
</dbReference>
<evidence type="ECO:0000256" key="10">
    <source>
        <dbReference type="SAM" id="Coils"/>
    </source>
</evidence>
<feature type="transmembrane region" description="Helical" evidence="11">
    <location>
        <begin position="21"/>
        <end position="39"/>
    </location>
</feature>
<dbReference type="CDD" id="cd06225">
    <property type="entry name" value="HAMP"/>
    <property type="match status" value="1"/>
</dbReference>
<keyword evidence="7 9" id="KW-0807">Transducer</keyword>
<evidence type="ECO:0000256" key="8">
    <source>
        <dbReference type="ARBA" id="ARBA00029447"/>
    </source>
</evidence>
<dbReference type="EMBL" id="BAAACF010000001">
    <property type="protein sequence ID" value="GAA0719568.1"/>
    <property type="molecule type" value="Genomic_DNA"/>
</dbReference>
<dbReference type="Proteomes" id="UP001500339">
    <property type="component" value="Unassembled WGS sequence"/>
</dbReference>
<keyword evidence="5 11" id="KW-1133">Transmembrane helix</keyword>
<keyword evidence="4 11" id="KW-0812">Transmembrane</keyword>
<dbReference type="Pfam" id="PF02743">
    <property type="entry name" value="dCache_1"/>
    <property type="match status" value="1"/>
</dbReference>
<keyword evidence="3" id="KW-0145">Chemotaxis</keyword>
<dbReference type="CDD" id="cd11386">
    <property type="entry name" value="MCP_signal"/>
    <property type="match status" value="1"/>
</dbReference>
<evidence type="ECO:0000256" key="7">
    <source>
        <dbReference type="ARBA" id="ARBA00023224"/>
    </source>
</evidence>
<evidence type="ECO:0000313" key="14">
    <source>
        <dbReference type="EMBL" id="GAA0719568.1"/>
    </source>
</evidence>
<organism evidence="14 15">
    <name type="scientific">Clostridium malenominatum</name>
    <dbReference type="NCBI Taxonomy" id="1539"/>
    <lineage>
        <taxon>Bacteria</taxon>
        <taxon>Bacillati</taxon>
        <taxon>Bacillota</taxon>
        <taxon>Clostridia</taxon>
        <taxon>Eubacteriales</taxon>
        <taxon>Clostridiaceae</taxon>
        <taxon>Clostridium</taxon>
    </lineage>
</organism>
<keyword evidence="6 11" id="KW-0472">Membrane</keyword>
<accession>A0ABN1IR30</accession>
<dbReference type="Pfam" id="PF00015">
    <property type="entry name" value="MCPsignal"/>
    <property type="match status" value="1"/>
</dbReference>
<feature type="coiled-coil region" evidence="10">
    <location>
        <begin position="533"/>
        <end position="581"/>
    </location>
</feature>
<dbReference type="RefSeq" id="WP_343766873.1">
    <property type="nucleotide sequence ID" value="NZ_BAAACF010000001.1"/>
</dbReference>
<dbReference type="SMART" id="SM00283">
    <property type="entry name" value="MA"/>
    <property type="match status" value="1"/>
</dbReference>